<dbReference type="PANTHER" id="PTHR28524:SF3">
    <property type="entry name" value="SUCCINATE DEHYDROGENASE ASSEMBLY FACTOR 4, MITOCHONDRIAL"/>
    <property type="match status" value="1"/>
</dbReference>
<gene>
    <name evidence="4" type="primary">Dana\GF15011</name>
    <name evidence="4" type="synonym">dana_GLEANR_15777</name>
    <name evidence="4" type="ORF">GF15011</name>
</gene>
<dbReference type="GO" id="GO:0005739">
    <property type="term" value="C:mitochondrion"/>
    <property type="evidence" value="ECO:0007669"/>
    <property type="project" value="TreeGrafter"/>
</dbReference>
<dbReference type="HOGENOM" id="CLU_160299_0_2_1"/>
<evidence type="ECO:0000313" key="5">
    <source>
        <dbReference type="Proteomes" id="UP000007801"/>
    </source>
</evidence>
<dbReference type="GeneID" id="6497826"/>
<feature type="compositionally biased region" description="Basic and acidic residues" evidence="3">
    <location>
        <begin position="114"/>
        <end position="127"/>
    </location>
</feature>
<evidence type="ECO:0000256" key="3">
    <source>
        <dbReference type="SAM" id="MobiDB-lite"/>
    </source>
</evidence>
<dbReference type="eggNOG" id="KOG3245">
    <property type="taxonomic scope" value="Eukaryota"/>
</dbReference>
<dbReference type="EMBL" id="CH902620">
    <property type="protein sequence ID" value="EDV30750.1"/>
    <property type="molecule type" value="Genomic_DNA"/>
</dbReference>
<dbReference type="OrthoDB" id="201362at2759"/>
<dbReference type="PhylomeDB" id="B3MLG1"/>
<protein>
    <recommendedName>
        <fullName evidence="2">Succinate dehydrogenase assembly factor 4, mitochondrial</fullName>
    </recommendedName>
</protein>
<comment type="similarity">
    <text evidence="1">Belongs to the SDHAF4 family.</text>
</comment>
<reference evidence="4 5" key="1">
    <citation type="journal article" date="2007" name="Nature">
        <title>Evolution of genes and genomes on the Drosophila phylogeny.</title>
        <authorList>
            <consortium name="Drosophila 12 Genomes Consortium"/>
            <person name="Clark A.G."/>
            <person name="Eisen M.B."/>
            <person name="Smith D.R."/>
            <person name="Bergman C.M."/>
            <person name="Oliver B."/>
            <person name="Markow T.A."/>
            <person name="Kaufman T.C."/>
            <person name="Kellis M."/>
            <person name="Gelbart W."/>
            <person name="Iyer V.N."/>
            <person name="Pollard D.A."/>
            <person name="Sackton T.B."/>
            <person name="Larracuente A.M."/>
            <person name="Singh N.D."/>
            <person name="Abad J.P."/>
            <person name="Abt D.N."/>
            <person name="Adryan B."/>
            <person name="Aguade M."/>
            <person name="Akashi H."/>
            <person name="Anderson W.W."/>
            <person name="Aquadro C.F."/>
            <person name="Ardell D.H."/>
            <person name="Arguello R."/>
            <person name="Artieri C.G."/>
            <person name="Barbash D.A."/>
            <person name="Barker D."/>
            <person name="Barsanti P."/>
            <person name="Batterham P."/>
            <person name="Batzoglou S."/>
            <person name="Begun D."/>
            <person name="Bhutkar A."/>
            <person name="Blanco E."/>
            <person name="Bosak S.A."/>
            <person name="Bradley R.K."/>
            <person name="Brand A.D."/>
            <person name="Brent M.R."/>
            <person name="Brooks A.N."/>
            <person name="Brown R.H."/>
            <person name="Butlin R.K."/>
            <person name="Caggese C."/>
            <person name="Calvi B.R."/>
            <person name="Bernardo de Carvalho A."/>
            <person name="Caspi A."/>
            <person name="Castrezana S."/>
            <person name="Celniker S.E."/>
            <person name="Chang J.L."/>
            <person name="Chapple C."/>
            <person name="Chatterji S."/>
            <person name="Chinwalla A."/>
            <person name="Civetta A."/>
            <person name="Clifton S.W."/>
            <person name="Comeron J.M."/>
            <person name="Costello J.C."/>
            <person name="Coyne J.A."/>
            <person name="Daub J."/>
            <person name="David R.G."/>
            <person name="Delcher A.L."/>
            <person name="Delehaunty K."/>
            <person name="Do C.B."/>
            <person name="Ebling H."/>
            <person name="Edwards K."/>
            <person name="Eickbush T."/>
            <person name="Evans J.D."/>
            <person name="Filipski A."/>
            <person name="Findeiss S."/>
            <person name="Freyhult E."/>
            <person name="Fulton L."/>
            <person name="Fulton R."/>
            <person name="Garcia A.C."/>
            <person name="Gardiner A."/>
            <person name="Garfield D.A."/>
            <person name="Garvin B.E."/>
            <person name="Gibson G."/>
            <person name="Gilbert D."/>
            <person name="Gnerre S."/>
            <person name="Godfrey J."/>
            <person name="Good R."/>
            <person name="Gotea V."/>
            <person name="Gravely B."/>
            <person name="Greenberg A.J."/>
            <person name="Griffiths-Jones S."/>
            <person name="Gross S."/>
            <person name="Guigo R."/>
            <person name="Gustafson E.A."/>
            <person name="Haerty W."/>
            <person name="Hahn M.W."/>
            <person name="Halligan D.L."/>
            <person name="Halpern A.L."/>
            <person name="Halter G.M."/>
            <person name="Han M.V."/>
            <person name="Heger A."/>
            <person name="Hillier L."/>
            <person name="Hinrichs A.S."/>
            <person name="Holmes I."/>
            <person name="Hoskins R.A."/>
            <person name="Hubisz M.J."/>
            <person name="Hultmark D."/>
            <person name="Huntley M.A."/>
            <person name="Jaffe D.B."/>
            <person name="Jagadeeshan S."/>
            <person name="Jeck W.R."/>
            <person name="Johnson J."/>
            <person name="Jones C.D."/>
            <person name="Jordan W.C."/>
            <person name="Karpen G.H."/>
            <person name="Kataoka E."/>
            <person name="Keightley P.D."/>
            <person name="Kheradpour P."/>
            <person name="Kirkness E.F."/>
            <person name="Koerich L.B."/>
            <person name="Kristiansen K."/>
            <person name="Kudrna D."/>
            <person name="Kulathinal R.J."/>
            <person name="Kumar S."/>
            <person name="Kwok R."/>
            <person name="Lander E."/>
            <person name="Langley C.H."/>
            <person name="Lapoint R."/>
            <person name="Lazzaro B.P."/>
            <person name="Lee S.J."/>
            <person name="Levesque L."/>
            <person name="Li R."/>
            <person name="Lin C.F."/>
            <person name="Lin M.F."/>
            <person name="Lindblad-Toh K."/>
            <person name="Llopart A."/>
            <person name="Long M."/>
            <person name="Low L."/>
            <person name="Lozovsky E."/>
            <person name="Lu J."/>
            <person name="Luo M."/>
            <person name="Machado C.A."/>
            <person name="Makalowski W."/>
            <person name="Marzo M."/>
            <person name="Matsuda M."/>
            <person name="Matzkin L."/>
            <person name="McAllister B."/>
            <person name="McBride C.S."/>
            <person name="McKernan B."/>
            <person name="McKernan K."/>
            <person name="Mendez-Lago M."/>
            <person name="Minx P."/>
            <person name="Mollenhauer M.U."/>
            <person name="Montooth K."/>
            <person name="Mount S.M."/>
            <person name="Mu X."/>
            <person name="Myers E."/>
            <person name="Negre B."/>
            <person name="Newfeld S."/>
            <person name="Nielsen R."/>
            <person name="Noor M.A."/>
            <person name="O'Grady P."/>
            <person name="Pachter L."/>
            <person name="Papaceit M."/>
            <person name="Parisi M.J."/>
            <person name="Parisi M."/>
            <person name="Parts L."/>
            <person name="Pedersen J.S."/>
            <person name="Pesole G."/>
            <person name="Phillippy A.M."/>
            <person name="Ponting C.P."/>
            <person name="Pop M."/>
            <person name="Porcelli D."/>
            <person name="Powell J.R."/>
            <person name="Prohaska S."/>
            <person name="Pruitt K."/>
            <person name="Puig M."/>
            <person name="Quesneville H."/>
            <person name="Ram K.R."/>
            <person name="Rand D."/>
            <person name="Rasmussen M.D."/>
            <person name="Reed L.K."/>
            <person name="Reenan R."/>
            <person name="Reily A."/>
            <person name="Remington K.A."/>
            <person name="Rieger T.T."/>
            <person name="Ritchie M.G."/>
            <person name="Robin C."/>
            <person name="Rogers Y.H."/>
            <person name="Rohde C."/>
            <person name="Rozas J."/>
            <person name="Rubenfield M.J."/>
            <person name="Ruiz A."/>
            <person name="Russo S."/>
            <person name="Salzberg S.L."/>
            <person name="Sanchez-Gracia A."/>
            <person name="Saranga D.J."/>
            <person name="Sato H."/>
            <person name="Schaeffer S.W."/>
            <person name="Schatz M.C."/>
            <person name="Schlenke T."/>
            <person name="Schwartz R."/>
            <person name="Segarra C."/>
            <person name="Singh R.S."/>
            <person name="Sirot L."/>
            <person name="Sirota M."/>
            <person name="Sisneros N.B."/>
            <person name="Smith C.D."/>
            <person name="Smith T.F."/>
            <person name="Spieth J."/>
            <person name="Stage D.E."/>
            <person name="Stark A."/>
            <person name="Stephan W."/>
            <person name="Strausberg R.L."/>
            <person name="Strempel S."/>
            <person name="Sturgill D."/>
            <person name="Sutton G."/>
            <person name="Sutton G.G."/>
            <person name="Tao W."/>
            <person name="Teichmann S."/>
            <person name="Tobari Y.N."/>
            <person name="Tomimura Y."/>
            <person name="Tsolas J.M."/>
            <person name="Valente V.L."/>
            <person name="Venter E."/>
            <person name="Venter J.C."/>
            <person name="Vicario S."/>
            <person name="Vieira F.G."/>
            <person name="Vilella A.J."/>
            <person name="Villasante A."/>
            <person name="Walenz B."/>
            <person name="Wang J."/>
            <person name="Wasserman M."/>
            <person name="Watts T."/>
            <person name="Wilson D."/>
            <person name="Wilson R.K."/>
            <person name="Wing R.A."/>
            <person name="Wolfner M.F."/>
            <person name="Wong A."/>
            <person name="Wong G.K."/>
            <person name="Wu C.I."/>
            <person name="Wu G."/>
            <person name="Yamamoto D."/>
            <person name="Yang H.P."/>
            <person name="Yang S.P."/>
            <person name="Yorke J.A."/>
            <person name="Yoshida K."/>
            <person name="Zdobnov E."/>
            <person name="Zhang P."/>
            <person name="Zhang Y."/>
            <person name="Zimin A.V."/>
            <person name="Baldwin J."/>
            <person name="Abdouelleil A."/>
            <person name="Abdulkadir J."/>
            <person name="Abebe A."/>
            <person name="Abera B."/>
            <person name="Abreu J."/>
            <person name="Acer S.C."/>
            <person name="Aftuck L."/>
            <person name="Alexander A."/>
            <person name="An P."/>
            <person name="Anderson E."/>
            <person name="Anderson S."/>
            <person name="Arachi H."/>
            <person name="Azer M."/>
            <person name="Bachantsang P."/>
            <person name="Barry A."/>
            <person name="Bayul T."/>
            <person name="Berlin A."/>
            <person name="Bessette D."/>
            <person name="Bloom T."/>
            <person name="Blye J."/>
            <person name="Boguslavskiy L."/>
            <person name="Bonnet C."/>
            <person name="Boukhgalter B."/>
            <person name="Bourzgui I."/>
            <person name="Brown A."/>
            <person name="Cahill P."/>
            <person name="Channer S."/>
            <person name="Cheshatsang Y."/>
            <person name="Chuda L."/>
            <person name="Citroen M."/>
            <person name="Collymore A."/>
            <person name="Cooke P."/>
            <person name="Costello M."/>
            <person name="D'Aco K."/>
            <person name="Daza R."/>
            <person name="De Haan G."/>
            <person name="DeGray S."/>
            <person name="DeMaso C."/>
            <person name="Dhargay N."/>
            <person name="Dooley K."/>
            <person name="Dooley E."/>
            <person name="Doricent M."/>
            <person name="Dorje P."/>
            <person name="Dorjee K."/>
            <person name="Dupes A."/>
            <person name="Elong R."/>
            <person name="Falk J."/>
            <person name="Farina A."/>
            <person name="Faro S."/>
            <person name="Ferguson D."/>
            <person name="Fisher S."/>
            <person name="Foley C.D."/>
            <person name="Franke A."/>
            <person name="Friedrich D."/>
            <person name="Gadbois L."/>
            <person name="Gearin G."/>
            <person name="Gearin C.R."/>
            <person name="Giannoukos G."/>
            <person name="Goode T."/>
            <person name="Graham J."/>
            <person name="Grandbois E."/>
            <person name="Grewal S."/>
            <person name="Gyaltsen K."/>
            <person name="Hafez N."/>
            <person name="Hagos B."/>
            <person name="Hall J."/>
            <person name="Henson C."/>
            <person name="Hollinger A."/>
            <person name="Honan T."/>
            <person name="Huard M.D."/>
            <person name="Hughes L."/>
            <person name="Hurhula B."/>
            <person name="Husby M.E."/>
            <person name="Kamat A."/>
            <person name="Kanga B."/>
            <person name="Kashin S."/>
            <person name="Khazanovich D."/>
            <person name="Kisner P."/>
            <person name="Lance K."/>
            <person name="Lara M."/>
            <person name="Lee W."/>
            <person name="Lennon N."/>
            <person name="Letendre F."/>
            <person name="LeVine R."/>
            <person name="Lipovsky A."/>
            <person name="Liu X."/>
            <person name="Liu J."/>
            <person name="Liu S."/>
            <person name="Lokyitsang T."/>
            <person name="Lokyitsang Y."/>
            <person name="Lubonja R."/>
            <person name="Lui A."/>
            <person name="MacDonald P."/>
            <person name="Magnisalis V."/>
            <person name="Maru K."/>
            <person name="Matthews C."/>
            <person name="McCusker W."/>
            <person name="McDonough S."/>
            <person name="Mehta T."/>
            <person name="Meldrim J."/>
            <person name="Meneus L."/>
            <person name="Mihai O."/>
            <person name="Mihalev A."/>
            <person name="Mihova T."/>
            <person name="Mittelman R."/>
            <person name="Mlenga V."/>
            <person name="Montmayeur A."/>
            <person name="Mulrain L."/>
            <person name="Navidi A."/>
            <person name="Naylor J."/>
            <person name="Negash T."/>
            <person name="Nguyen T."/>
            <person name="Nguyen N."/>
            <person name="Nicol R."/>
            <person name="Norbu C."/>
            <person name="Norbu N."/>
            <person name="Novod N."/>
            <person name="O'Neill B."/>
            <person name="Osman S."/>
            <person name="Markiewicz E."/>
            <person name="Oyono O.L."/>
            <person name="Patti C."/>
            <person name="Phunkhang P."/>
            <person name="Pierre F."/>
            <person name="Priest M."/>
            <person name="Raghuraman S."/>
            <person name="Rege F."/>
            <person name="Reyes R."/>
            <person name="Rise C."/>
            <person name="Rogov P."/>
            <person name="Ross K."/>
            <person name="Ryan E."/>
            <person name="Settipalli S."/>
            <person name="Shea T."/>
            <person name="Sherpa N."/>
            <person name="Shi L."/>
            <person name="Shih D."/>
            <person name="Sparrow T."/>
            <person name="Spaulding J."/>
            <person name="Stalker J."/>
            <person name="Stange-Thomann N."/>
            <person name="Stavropoulos S."/>
            <person name="Stone C."/>
            <person name="Strader C."/>
            <person name="Tesfaye S."/>
            <person name="Thomson T."/>
            <person name="Thoulutsang Y."/>
            <person name="Thoulutsang D."/>
            <person name="Topham K."/>
            <person name="Topping I."/>
            <person name="Tsamla T."/>
            <person name="Vassiliev H."/>
            <person name="Vo A."/>
            <person name="Wangchuk T."/>
            <person name="Wangdi T."/>
            <person name="Weiand M."/>
            <person name="Wilkinson J."/>
            <person name="Wilson A."/>
            <person name="Yadav S."/>
            <person name="Young G."/>
            <person name="Yu Q."/>
            <person name="Zembek L."/>
            <person name="Zhong D."/>
            <person name="Zimmer A."/>
            <person name="Zwirko Z."/>
            <person name="Jaffe D.B."/>
            <person name="Alvarez P."/>
            <person name="Brockman W."/>
            <person name="Butler J."/>
            <person name="Chin C."/>
            <person name="Gnerre S."/>
            <person name="Grabherr M."/>
            <person name="Kleber M."/>
            <person name="Mauceli E."/>
            <person name="MacCallum I."/>
        </authorList>
    </citation>
    <scope>NUCLEOTIDE SEQUENCE [LARGE SCALE GENOMIC DNA]</scope>
    <source>
        <strain evidence="5">Tucson 14024-0371.13</strain>
    </source>
</reference>
<dbReference type="InParanoid" id="B3MLG1"/>
<evidence type="ECO:0000313" key="4">
    <source>
        <dbReference type="EMBL" id="EDV30750.1"/>
    </source>
</evidence>
<dbReference type="PANTHER" id="PTHR28524">
    <property type="entry name" value="SUCCINATE DEHYDROGENASE ASSEMBLY FACTOR 4, MITOCHONDRIAL"/>
    <property type="match status" value="1"/>
</dbReference>
<keyword evidence="5" id="KW-1185">Reference proteome</keyword>
<accession>B3MLG1</accession>
<dbReference type="KEGG" id="dan:6497826"/>
<dbReference type="Proteomes" id="UP000007801">
    <property type="component" value="Unassembled WGS sequence"/>
</dbReference>
<proteinExistence type="inferred from homology"/>
<sequence length="127" mass="14693">MIRTCRSLASQYGQHLRLRCSRTFSSSEIRVWPEEPKKKPETPANPHKIEHSRPILSARYLEFREKLRRESAPELVPEVPYNPAHEKEPLQPWPNSVNPHTGEVGGPAGPEPTRYGDWERKGRVTDF</sequence>
<evidence type="ECO:0000256" key="1">
    <source>
        <dbReference type="ARBA" id="ARBA00005701"/>
    </source>
</evidence>
<evidence type="ECO:0000256" key="2">
    <source>
        <dbReference type="ARBA" id="ARBA00022170"/>
    </source>
</evidence>
<dbReference type="InterPro" id="IPR012875">
    <property type="entry name" value="SDHF4"/>
</dbReference>
<organism evidence="4 5">
    <name type="scientific">Drosophila ananassae</name>
    <name type="common">Fruit fly</name>
    <dbReference type="NCBI Taxonomy" id="7217"/>
    <lineage>
        <taxon>Eukaryota</taxon>
        <taxon>Metazoa</taxon>
        <taxon>Ecdysozoa</taxon>
        <taxon>Arthropoda</taxon>
        <taxon>Hexapoda</taxon>
        <taxon>Insecta</taxon>
        <taxon>Pterygota</taxon>
        <taxon>Neoptera</taxon>
        <taxon>Endopterygota</taxon>
        <taxon>Diptera</taxon>
        <taxon>Brachycera</taxon>
        <taxon>Muscomorpha</taxon>
        <taxon>Ephydroidea</taxon>
        <taxon>Drosophilidae</taxon>
        <taxon>Drosophila</taxon>
        <taxon>Sophophora</taxon>
    </lineage>
</organism>
<dbReference type="AlphaFoldDB" id="B3MLG1"/>
<dbReference type="Pfam" id="PF07896">
    <property type="entry name" value="DUF1674"/>
    <property type="match status" value="1"/>
</dbReference>
<dbReference type="OMA" id="QGPLPEC"/>
<dbReference type="FunCoup" id="B3MLG1">
    <property type="interactions" value="89"/>
</dbReference>
<feature type="region of interest" description="Disordered" evidence="3">
    <location>
        <begin position="31"/>
        <end position="52"/>
    </location>
</feature>
<name>B3MLG1_DROAN</name>
<dbReference type="GO" id="GO:0034553">
    <property type="term" value="P:mitochondrial respiratory chain complex II assembly"/>
    <property type="evidence" value="ECO:0007669"/>
    <property type="project" value="TreeGrafter"/>
</dbReference>
<dbReference type="STRING" id="7217.B3MLG1"/>
<feature type="region of interest" description="Disordered" evidence="3">
    <location>
        <begin position="72"/>
        <end position="127"/>
    </location>
</feature>